<dbReference type="GO" id="GO:0015986">
    <property type="term" value="P:proton motive force-driven ATP synthesis"/>
    <property type="evidence" value="ECO:0007669"/>
    <property type="project" value="InterPro"/>
</dbReference>
<comment type="subcellular location">
    <subcellularLocation>
        <location evidence="1 11">Mitochondrion membrane</location>
        <topology evidence="1 11">Single-pass membrane protein</topology>
    </subcellularLocation>
</comment>
<proteinExistence type="inferred from homology"/>
<evidence type="ECO:0000256" key="12">
    <source>
        <dbReference type="SAM" id="Phobius"/>
    </source>
</evidence>
<dbReference type="RefSeq" id="YP_010161656.1">
    <property type="nucleotide sequence ID" value="NC_057437.1"/>
</dbReference>
<sequence>MPQLDLSWFFINFITAWIAIFLVYLAINNNQWFNENNTKENSVNKTYTTNNWNW</sequence>
<name>A0A890VTD4_9ECHN</name>
<gene>
    <name evidence="13" type="primary">atp8</name>
</gene>
<keyword evidence="3 11" id="KW-0813">Transport</keyword>
<evidence type="ECO:0000256" key="10">
    <source>
        <dbReference type="ARBA" id="ARBA00023136"/>
    </source>
</evidence>
<reference evidence="13" key="1">
    <citation type="journal article" date="2020" name="FEBS Open Bio">
        <title>Comparison of the complete mitochondrial genome of Phyllophorus liuwutiensis (Echinodermata: Holothuroidea: Phyllophoridae) to that of other sea cucumbers.</title>
        <authorList>
            <person name="Yang F."/>
            <person name="Zhou C."/>
            <person name="Tran N.T."/>
            <person name="Sun Z."/>
            <person name="Wu J."/>
            <person name="Ge H."/>
            <person name="Lu Z."/>
            <person name="Zhong C."/>
            <person name="Zhu Z."/>
            <person name="Yang Q."/>
            <person name="Lin Q."/>
        </authorList>
    </citation>
    <scope>NUCLEOTIDE SEQUENCE</scope>
    <source>
        <tissue evidence="13">Muscle</tissue>
    </source>
</reference>
<keyword evidence="10 12" id="KW-0472">Membrane</keyword>
<keyword evidence="8 11" id="KW-0406">Ion transport</keyword>
<keyword evidence="7 12" id="KW-1133">Transmembrane helix</keyword>
<protein>
    <recommendedName>
        <fullName evidence="11">ATP synthase complex subunit 8</fullName>
    </recommendedName>
</protein>
<dbReference type="GeneID" id="67263471"/>
<evidence type="ECO:0000256" key="6">
    <source>
        <dbReference type="ARBA" id="ARBA00022781"/>
    </source>
</evidence>
<dbReference type="GO" id="GO:0015078">
    <property type="term" value="F:proton transmembrane transporter activity"/>
    <property type="evidence" value="ECO:0007669"/>
    <property type="project" value="InterPro"/>
</dbReference>
<comment type="similarity">
    <text evidence="2 11">Belongs to the ATPase protein 8 family.</text>
</comment>
<evidence type="ECO:0000256" key="7">
    <source>
        <dbReference type="ARBA" id="ARBA00022989"/>
    </source>
</evidence>
<keyword evidence="6 11" id="KW-0375">Hydrogen ion transport</keyword>
<dbReference type="GO" id="GO:0031966">
    <property type="term" value="C:mitochondrial membrane"/>
    <property type="evidence" value="ECO:0007669"/>
    <property type="project" value="UniProtKB-SubCell"/>
</dbReference>
<accession>A0A890VTD4</accession>
<evidence type="ECO:0000256" key="11">
    <source>
        <dbReference type="RuleBase" id="RU003661"/>
    </source>
</evidence>
<evidence type="ECO:0000313" key="13">
    <source>
        <dbReference type="EMBL" id="QRI59065.1"/>
    </source>
</evidence>
<dbReference type="InterPro" id="IPR001421">
    <property type="entry name" value="ATP8_metazoa"/>
</dbReference>
<geneLocation type="mitochondrion" evidence="13"/>
<dbReference type="GO" id="GO:0045259">
    <property type="term" value="C:proton-transporting ATP synthase complex"/>
    <property type="evidence" value="ECO:0007669"/>
    <property type="project" value="UniProtKB-KW"/>
</dbReference>
<feature type="transmembrane region" description="Helical" evidence="12">
    <location>
        <begin position="6"/>
        <end position="27"/>
    </location>
</feature>
<evidence type="ECO:0000256" key="1">
    <source>
        <dbReference type="ARBA" id="ARBA00004304"/>
    </source>
</evidence>
<organism evidence="13">
    <name type="scientific">Phyllophorella liuwutiensis</name>
    <dbReference type="NCBI Taxonomy" id="2810320"/>
    <lineage>
        <taxon>Eukaryota</taxon>
        <taxon>Metazoa</taxon>
        <taxon>Echinodermata</taxon>
        <taxon>Eleutherozoa</taxon>
        <taxon>Echinozoa</taxon>
        <taxon>Holothuroidea</taxon>
        <taxon>Dendrochirotacea</taxon>
        <taxon>Dendrochirotida</taxon>
        <taxon>Phyllophoridae</taxon>
        <taxon>Phyllophorella</taxon>
    </lineage>
</organism>
<keyword evidence="9 11" id="KW-0496">Mitochondrion</keyword>
<evidence type="ECO:0000256" key="8">
    <source>
        <dbReference type="ARBA" id="ARBA00023065"/>
    </source>
</evidence>
<dbReference type="EMBL" id="MN198190">
    <property type="protein sequence ID" value="QRI59065.1"/>
    <property type="molecule type" value="Genomic_DNA"/>
</dbReference>
<dbReference type="Pfam" id="PF00895">
    <property type="entry name" value="ATP-synt_8"/>
    <property type="match status" value="1"/>
</dbReference>
<keyword evidence="5 11" id="KW-0812">Transmembrane</keyword>
<evidence type="ECO:0000256" key="4">
    <source>
        <dbReference type="ARBA" id="ARBA00022547"/>
    </source>
</evidence>
<evidence type="ECO:0000256" key="5">
    <source>
        <dbReference type="ARBA" id="ARBA00022692"/>
    </source>
</evidence>
<evidence type="ECO:0000256" key="9">
    <source>
        <dbReference type="ARBA" id="ARBA00023128"/>
    </source>
</evidence>
<evidence type="ECO:0000256" key="2">
    <source>
        <dbReference type="ARBA" id="ARBA00008892"/>
    </source>
</evidence>
<evidence type="ECO:0000256" key="3">
    <source>
        <dbReference type="ARBA" id="ARBA00022448"/>
    </source>
</evidence>
<keyword evidence="4 11" id="KW-0138">CF(0)</keyword>
<dbReference type="AlphaFoldDB" id="A0A890VTD4"/>